<feature type="binding site" evidence="15">
    <location>
        <position position="695"/>
    </location>
    <ligand>
        <name>ATP</name>
        <dbReference type="ChEBI" id="CHEBI:30616"/>
    </ligand>
</feature>
<feature type="region of interest" description="Disordered" evidence="18">
    <location>
        <begin position="1"/>
        <end position="38"/>
    </location>
</feature>
<feature type="transmembrane region" description="Helical" evidence="17">
    <location>
        <begin position="890"/>
        <end position="916"/>
    </location>
</feature>
<feature type="binding site" evidence="15">
    <location>
        <position position="412"/>
    </location>
    <ligand>
        <name>ATP</name>
        <dbReference type="ChEBI" id="CHEBI:30616"/>
    </ligand>
</feature>
<dbReference type="SFLD" id="SFLDF00027">
    <property type="entry name" value="p-type_atpase"/>
    <property type="match status" value="1"/>
</dbReference>
<dbReference type="GO" id="GO:0140327">
    <property type="term" value="F:flippase activity"/>
    <property type="evidence" value="ECO:0007669"/>
    <property type="project" value="UniProtKB-ARBA"/>
</dbReference>
<dbReference type="InterPro" id="IPR044492">
    <property type="entry name" value="P_typ_ATPase_HD_dom"/>
</dbReference>
<keyword evidence="11 17" id="KW-1133">Transmembrane helix</keyword>
<evidence type="ECO:0000256" key="17">
    <source>
        <dbReference type="RuleBase" id="RU362033"/>
    </source>
</evidence>
<dbReference type="GO" id="GO:0000287">
    <property type="term" value="F:magnesium ion binding"/>
    <property type="evidence" value="ECO:0007669"/>
    <property type="project" value="UniProtKB-UniRule"/>
</dbReference>
<dbReference type="SUPFAM" id="SSF56784">
    <property type="entry name" value="HAD-like"/>
    <property type="match status" value="1"/>
</dbReference>
<dbReference type="GO" id="GO:0045332">
    <property type="term" value="P:phospholipid translocation"/>
    <property type="evidence" value="ECO:0007669"/>
    <property type="project" value="TreeGrafter"/>
</dbReference>
<dbReference type="RefSeq" id="XP_022346454.1">
    <property type="nucleotide sequence ID" value="XM_022490746.1"/>
</dbReference>
<dbReference type="NCBIfam" id="TIGR01652">
    <property type="entry name" value="ATPase-Plipid"/>
    <property type="match status" value="1"/>
</dbReference>
<feature type="binding site" evidence="16">
    <location>
        <position position="833"/>
    </location>
    <ligand>
        <name>Mg(2+)</name>
        <dbReference type="ChEBI" id="CHEBI:18420"/>
    </ligand>
</feature>
<feature type="binding site" evidence="15">
    <location>
        <position position="693"/>
    </location>
    <ligand>
        <name>ATP</name>
        <dbReference type="ChEBI" id="CHEBI:30616"/>
    </ligand>
</feature>
<keyword evidence="10 17" id="KW-1278">Translocase</keyword>
<dbReference type="PROSITE" id="PS00154">
    <property type="entry name" value="ATPASE_E1_E2"/>
    <property type="match status" value="1"/>
</dbReference>
<dbReference type="FunFam" id="3.40.1110.10:FF:000188">
    <property type="entry name" value="Phospholipid-transporting ATPase"/>
    <property type="match status" value="1"/>
</dbReference>
<keyword evidence="21" id="KW-1185">Reference proteome</keyword>
<dbReference type="SUPFAM" id="SSF81660">
    <property type="entry name" value="Metal cation-transporting ATPase, ATP-binding domain N"/>
    <property type="match status" value="1"/>
</dbReference>
<organism evidence="21 22">
    <name type="scientific">Enhydra lutris kenyoni</name>
    <name type="common">northern sea otter</name>
    <dbReference type="NCBI Taxonomy" id="391180"/>
    <lineage>
        <taxon>Eukaryota</taxon>
        <taxon>Metazoa</taxon>
        <taxon>Chordata</taxon>
        <taxon>Craniata</taxon>
        <taxon>Vertebrata</taxon>
        <taxon>Euteleostomi</taxon>
        <taxon>Mammalia</taxon>
        <taxon>Eutheria</taxon>
        <taxon>Laurasiatheria</taxon>
        <taxon>Carnivora</taxon>
        <taxon>Caniformia</taxon>
        <taxon>Musteloidea</taxon>
        <taxon>Mustelidae</taxon>
        <taxon>Lutrinae</taxon>
        <taxon>Enhydra</taxon>
    </lineage>
</organism>
<dbReference type="SUPFAM" id="SSF81665">
    <property type="entry name" value="Calcium ATPase, transmembrane domain M"/>
    <property type="match status" value="1"/>
</dbReference>
<evidence type="ECO:0000256" key="2">
    <source>
        <dbReference type="ARBA" id="ARBA00004127"/>
    </source>
</evidence>
<feature type="transmembrane region" description="Helical" evidence="17">
    <location>
        <begin position="337"/>
        <end position="363"/>
    </location>
</feature>
<dbReference type="GeneID" id="111138842"/>
<dbReference type="InterPro" id="IPR008250">
    <property type="entry name" value="ATPase_P-typ_transduc_dom_A_sf"/>
</dbReference>
<keyword evidence="4" id="KW-0813">Transport</keyword>
<feature type="transmembrane region" description="Helical" evidence="17">
    <location>
        <begin position="977"/>
        <end position="996"/>
    </location>
</feature>
<evidence type="ECO:0000256" key="12">
    <source>
        <dbReference type="ARBA" id="ARBA00023136"/>
    </source>
</evidence>
<accession>A0A2Y9IH01</accession>
<feature type="transmembrane region" description="Helical" evidence="17">
    <location>
        <begin position="1049"/>
        <end position="1072"/>
    </location>
</feature>
<evidence type="ECO:0000256" key="11">
    <source>
        <dbReference type="ARBA" id="ARBA00022989"/>
    </source>
</evidence>
<evidence type="ECO:0000256" key="14">
    <source>
        <dbReference type="PIRSR" id="PIRSR606539-1"/>
    </source>
</evidence>
<gene>
    <name evidence="22" type="primary">LOC111138842</name>
</gene>
<dbReference type="FunFam" id="3.40.50.1000:FF:000014">
    <property type="entry name" value="Phospholipid-transporting ATPase"/>
    <property type="match status" value="1"/>
</dbReference>
<evidence type="ECO:0000259" key="19">
    <source>
        <dbReference type="Pfam" id="PF16209"/>
    </source>
</evidence>
<dbReference type="Pfam" id="PF13246">
    <property type="entry name" value="Cation_ATPase"/>
    <property type="match status" value="1"/>
</dbReference>
<evidence type="ECO:0000256" key="10">
    <source>
        <dbReference type="ARBA" id="ARBA00022967"/>
    </source>
</evidence>
<dbReference type="InterPro" id="IPR036412">
    <property type="entry name" value="HAD-like_sf"/>
</dbReference>
<feature type="region of interest" description="Disordered" evidence="18">
    <location>
        <begin position="1146"/>
        <end position="1175"/>
    </location>
</feature>
<dbReference type="FunFam" id="2.70.150.10:FF:000025">
    <property type="entry name" value="Phospholipid-transporting ATPase"/>
    <property type="match status" value="1"/>
</dbReference>
<evidence type="ECO:0000256" key="6">
    <source>
        <dbReference type="ARBA" id="ARBA00022723"/>
    </source>
</evidence>
<dbReference type="InterPro" id="IPR023299">
    <property type="entry name" value="ATPase_P-typ_cyto_dom_N"/>
</dbReference>
<feature type="binding site" evidence="15">
    <location>
        <position position="813"/>
    </location>
    <ligand>
        <name>ATP</name>
        <dbReference type="ChEBI" id="CHEBI:30616"/>
    </ligand>
</feature>
<dbReference type="GO" id="GO:0007030">
    <property type="term" value="P:Golgi organization"/>
    <property type="evidence" value="ECO:0007669"/>
    <property type="project" value="TreeGrafter"/>
</dbReference>
<dbReference type="InterPro" id="IPR032630">
    <property type="entry name" value="P_typ_ATPase_c"/>
</dbReference>
<dbReference type="Proteomes" id="UP000248482">
    <property type="component" value="Unplaced"/>
</dbReference>
<dbReference type="GO" id="GO:0005548">
    <property type="term" value="F:phospholipid transporter activity"/>
    <property type="evidence" value="ECO:0007669"/>
    <property type="project" value="UniProtKB-ARBA"/>
</dbReference>
<dbReference type="InterPro" id="IPR023214">
    <property type="entry name" value="HAD_sf"/>
</dbReference>
<evidence type="ECO:0000256" key="5">
    <source>
        <dbReference type="ARBA" id="ARBA00022692"/>
    </source>
</evidence>
<reference evidence="22" key="1">
    <citation type="submission" date="2025-08" db="UniProtKB">
        <authorList>
            <consortium name="RefSeq"/>
        </authorList>
    </citation>
    <scope>IDENTIFICATION</scope>
    <source>
        <tissue evidence="22">Blood</tissue>
    </source>
</reference>
<dbReference type="Gene3D" id="3.40.50.1000">
    <property type="entry name" value="HAD superfamily/HAD-like"/>
    <property type="match status" value="1"/>
</dbReference>
<dbReference type="InterPro" id="IPR032631">
    <property type="entry name" value="P-type_ATPase_N"/>
</dbReference>
<evidence type="ECO:0000313" key="22">
    <source>
        <dbReference type="RefSeq" id="XP_022346454.1"/>
    </source>
</evidence>
<dbReference type="Gene3D" id="2.70.150.10">
    <property type="entry name" value="Calcium-transporting ATPase, cytoplasmic transduction domain A"/>
    <property type="match status" value="1"/>
</dbReference>
<feature type="domain" description="P-type ATPase N-terminal" evidence="19">
    <location>
        <begin position="36"/>
        <end position="101"/>
    </location>
</feature>
<evidence type="ECO:0000256" key="1">
    <source>
        <dbReference type="ARBA" id="ARBA00001946"/>
    </source>
</evidence>
<keyword evidence="7 15" id="KW-0547">Nucleotide-binding</keyword>
<evidence type="ECO:0000256" key="9">
    <source>
        <dbReference type="ARBA" id="ARBA00022842"/>
    </source>
</evidence>
<feature type="transmembrane region" description="Helical" evidence="17">
    <location>
        <begin position="1008"/>
        <end position="1029"/>
    </location>
</feature>
<feature type="binding site" evidence="15">
    <location>
        <position position="579"/>
    </location>
    <ligand>
        <name>ATP</name>
        <dbReference type="ChEBI" id="CHEBI:30616"/>
    </ligand>
</feature>
<dbReference type="Pfam" id="PF16212">
    <property type="entry name" value="PhoLip_ATPase_C"/>
    <property type="match status" value="1"/>
</dbReference>
<dbReference type="PRINTS" id="PR00119">
    <property type="entry name" value="CATATPASE"/>
</dbReference>
<comment type="subcellular location">
    <subcellularLocation>
        <location evidence="2">Endomembrane system</location>
        <topology evidence="2">Multi-pass membrane protein</topology>
    </subcellularLocation>
    <subcellularLocation>
        <location evidence="17">Membrane</location>
        <topology evidence="17">Multi-pass membrane protein</topology>
    </subcellularLocation>
</comment>
<keyword evidence="12 17" id="KW-0472">Membrane</keyword>
<dbReference type="GO" id="GO:0005524">
    <property type="term" value="F:ATP binding"/>
    <property type="evidence" value="ECO:0007669"/>
    <property type="project" value="UniProtKB-UniRule"/>
</dbReference>
<feature type="transmembrane region" description="Helical" evidence="17">
    <location>
        <begin position="947"/>
        <end position="965"/>
    </location>
</feature>
<dbReference type="PANTHER" id="PTHR24092">
    <property type="entry name" value="PROBABLE PHOSPHOLIPID-TRANSPORTING ATPASE"/>
    <property type="match status" value="1"/>
</dbReference>
<dbReference type="GO" id="GO:0016887">
    <property type="term" value="F:ATP hydrolysis activity"/>
    <property type="evidence" value="ECO:0007669"/>
    <property type="project" value="InterPro"/>
</dbReference>
<dbReference type="SUPFAM" id="SSF81653">
    <property type="entry name" value="Calcium ATPase, transduction domain A"/>
    <property type="match status" value="1"/>
</dbReference>
<name>A0A2Y9IH01_ENHLU</name>
<protein>
    <recommendedName>
        <fullName evidence="17">Phospholipid-transporting ATPase</fullName>
        <ecNumber evidence="17">7.6.2.1</ecNumber>
    </recommendedName>
</protein>
<feature type="transmembrane region" description="Helical" evidence="17">
    <location>
        <begin position="295"/>
        <end position="317"/>
    </location>
</feature>
<feature type="binding site" evidence="16">
    <location>
        <position position="837"/>
    </location>
    <ligand>
        <name>Mg(2+)</name>
        <dbReference type="ChEBI" id="CHEBI:18420"/>
    </ligand>
</feature>
<feature type="binding site" evidence="15">
    <location>
        <position position="613"/>
    </location>
    <ligand>
        <name>ATP</name>
        <dbReference type="ChEBI" id="CHEBI:30616"/>
    </ligand>
</feature>
<keyword evidence="5 17" id="KW-0812">Transmembrane</keyword>
<dbReference type="Pfam" id="PF16209">
    <property type="entry name" value="PhoLip_ATPase_N"/>
    <property type="match status" value="1"/>
</dbReference>
<dbReference type="InterPro" id="IPR018303">
    <property type="entry name" value="ATPase_P-typ_P_site"/>
</dbReference>
<evidence type="ECO:0000256" key="7">
    <source>
        <dbReference type="ARBA" id="ARBA00022741"/>
    </source>
</evidence>
<feature type="binding site" evidence="15">
    <location>
        <position position="413"/>
    </location>
    <ligand>
        <name>ATP</name>
        <dbReference type="ChEBI" id="CHEBI:30616"/>
    </ligand>
</feature>
<dbReference type="InterPro" id="IPR023298">
    <property type="entry name" value="ATPase_P-typ_TM_dom_sf"/>
</dbReference>
<dbReference type="Gene3D" id="3.40.1110.10">
    <property type="entry name" value="Calcium-transporting ATPase, cytoplasmic domain N"/>
    <property type="match status" value="1"/>
</dbReference>
<comment type="similarity">
    <text evidence="3 17">Belongs to the cation transport ATPase (P-type) (TC 3.A.3) family. Type IV subfamily.</text>
</comment>
<feature type="binding site" evidence="15">
    <location>
        <position position="411"/>
    </location>
    <ligand>
        <name>ATP</name>
        <dbReference type="ChEBI" id="CHEBI:30616"/>
    </ligand>
</feature>
<evidence type="ECO:0000256" key="16">
    <source>
        <dbReference type="PIRSR" id="PIRSR606539-3"/>
    </source>
</evidence>
<sequence>MTVPKEMPEKWARAGAPPSWSRKKPSWGTEEERRARANDREYNEKFQYASNCIKTSKYNILTFLPVNLFEQFQEVANTYFLFLLILQLIPQVSSLSWFTTIVPLVLVLAITAVKDATDDYFRHKSDNQVNNRQSQVLIRGSLQQEPWMNVCVGDIIKLENNQFVAADLLLLSSSEPHGLCYIETAELDGETNMKVRQAIPVTSELGDISRLAKFDGEVVCEPPNNKLDRFSGTLYWKESKIPLSNQNMLLRGCVLRNTEWCFGLVVFAGPDTKLMQNSGRTKFKRTSIDRLMNTLVLWIFGFLVCMGVILAIGNAIWEHEVGTRFQAYLPWDEAVDSAFFSGFLSFWSYIIILNTVVPISLYVSVEVIRLGHSYFINWDKKMFCAKKRTPAEARTTTLSEELGQVEYVFSDKTGTLTQNIMVFSKCSVSGRSYGDVFDVLGHKAELGERPEPVDFSFNPLADKKFVFWDPSLLEAVKTGDPHAHEFFRLLSLCHTVMSEEKNEGELYYKAQSPDEGALVTAARNFGFVFRSRTPKTITVHEMGTAVTYQLLAILDFNNIRKRMSVIVRNPEGRIRLYCKGADTILLDRLHPSPQELLSTTTDHLNEYAGEGLRTLVLAYKDLDEEYYGGWAQRRLQASLAQDSREDRLASVYEEVESDMVLLGATAIEDKLQQGVPETIALLTLANIKIWVLTGDKQETAVNIGYSCKMLTDDMTEVFIVTGHTVLEVREELRKAREKMLDSPHAVGNGFTCPEKRPSAKLPSVLEAVAGEYALVISGHSLAHALEADMELEFLETACACRAVICCRVTPLQKAQVVELVKKHKKAVTLAIGDGANDVSMIKTAHIGVGISGQEGIQAVLASDYAFSQFKFLQRLLLVHGRWSYLRMCKFLCYFFYKNFAFTMVHFWFGFFCGFSAQTVYDQYFITLYNIVYTSLPVLAMGVFDQGIYTSVLTFFIPYGVFAEATRDDGSQLADYQSFAVTVATSLVIVVSVQIGLDTGYWTAINHFFIWGSLAVYFAILFAMHSNGLFDMFPNQFRFVGNAQNTLAQPTVWLTIALTTAVCVMPVVAFRFLKLSLKPGLSDTVRYSQLVRKKQKAQHRCLRRVGRTSSRRSGYAFSHQEGFGELIMSGKNMRLSSLALAGFTTRSSSSWLESLRRKKSDSAGSPSAGPDKPLKG</sequence>
<dbReference type="GO" id="GO:0005802">
    <property type="term" value="C:trans-Golgi network"/>
    <property type="evidence" value="ECO:0007669"/>
    <property type="project" value="TreeGrafter"/>
</dbReference>
<comment type="cofactor">
    <cofactor evidence="1 16">
        <name>Mg(2+)</name>
        <dbReference type="ChEBI" id="CHEBI:18420"/>
    </cofactor>
</comment>
<evidence type="ECO:0000313" key="21">
    <source>
        <dbReference type="Proteomes" id="UP000248482"/>
    </source>
</evidence>
<dbReference type="AlphaFoldDB" id="A0A2Y9IH01"/>
<comment type="catalytic activity">
    <reaction evidence="13 17">
        <text>ATP + H2O + phospholipidSide 1 = ADP + phosphate + phospholipidSide 2.</text>
        <dbReference type="EC" id="7.6.2.1"/>
    </reaction>
</comment>
<feature type="transmembrane region" description="Helical" evidence="17">
    <location>
        <begin position="95"/>
        <end position="113"/>
    </location>
</feature>
<keyword evidence="9 16" id="KW-0460">Magnesium</keyword>
<dbReference type="EC" id="7.6.2.1" evidence="17"/>
<evidence type="ECO:0000256" key="13">
    <source>
        <dbReference type="ARBA" id="ARBA00034036"/>
    </source>
</evidence>
<evidence type="ECO:0000256" key="4">
    <source>
        <dbReference type="ARBA" id="ARBA00022448"/>
    </source>
</evidence>
<feature type="compositionally biased region" description="Basic and acidic residues" evidence="18">
    <location>
        <begin position="1"/>
        <end position="12"/>
    </location>
</feature>
<feature type="binding site" evidence="16">
    <location>
        <position position="411"/>
    </location>
    <ligand>
        <name>Mg(2+)</name>
        <dbReference type="ChEBI" id="CHEBI:18420"/>
    </ligand>
</feature>
<keyword evidence="6 16" id="KW-0479">Metal-binding</keyword>
<feature type="binding site" evidence="15">
    <location>
        <position position="836"/>
    </location>
    <ligand>
        <name>ATP</name>
        <dbReference type="ChEBI" id="CHEBI:30616"/>
    </ligand>
</feature>
<dbReference type="InterPro" id="IPR006539">
    <property type="entry name" value="P-type_ATPase_IV"/>
</dbReference>
<evidence type="ECO:0000256" key="18">
    <source>
        <dbReference type="SAM" id="MobiDB-lite"/>
    </source>
</evidence>
<feature type="binding site" evidence="15">
    <location>
        <position position="837"/>
    </location>
    <ligand>
        <name>ATP</name>
        <dbReference type="ChEBI" id="CHEBI:30616"/>
    </ligand>
</feature>
<dbReference type="PANTHER" id="PTHR24092:SF46">
    <property type="entry name" value="PHOSPHOLIPID-TRANSPORTING ATPASE ID"/>
    <property type="match status" value="1"/>
</dbReference>
<feature type="binding site" evidence="15">
    <location>
        <position position="556"/>
    </location>
    <ligand>
        <name>ATP</name>
        <dbReference type="ChEBI" id="CHEBI:30616"/>
    </ligand>
</feature>
<feature type="domain" description="P-type ATPase C-terminal" evidence="20">
    <location>
        <begin position="859"/>
        <end position="945"/>
    </location>
</feature>
<proteinExistence type="inferred from homology"/>
<keyword evidence="8 15" id="KW-0067">ATP-binding</keyword>
<dbReference type="NCBIfam" id="TIGR01494">
    <property type="entry name" value="ATPase_P-type"/>
    <property type="match status" value="1"/>
</dbReference>
<dbReference type="InterPro" id="IPR001757">
    <property type="entry name" value="P_typ_ATPase"/>
</dbReference>
<dbReference type="SFLD" id="SFLDG00002">
    <property type="entry name" value="C1.7:_P-type_atpase_like"/>
    <property type="match status" value="1"/>
</dbReference>
<feature type="binding site" evidence="16">
    <location>
        <position position="413"/>
    </location>
    <ligand>
        <name>Mg(2+)</name>
        <dbReference type="ChEBI" id="CHEBI:18420"/>
    </ligand>
</feature>
<dbReference type="SFLD" id="SFLDS00003">
    <property type="entry name" value="Haloacid_Dehalogenase"/>
    <property type="match status" value="1"/>
</dbReference>
<dbReference type="CDD" id="cd02073">
    <property type="entry name" value="P-type_ATPase_APLT_Dnf-like"/>
    <property type="match status" value="1"/>
</dbReference>
<feature type="binding site" evidence="15">
    <location>
        <position position="807"/>
    </location>
    <ligand>
        <name>ATP</name>
        <dbReference type="ChEBI" id="CHEBI:30616"/>
    </ligand>
</feature>
<dbReference type="GO" id="GO:0005886">
    <property type="term" value="C:plasma membrane"/>
    <property type="evidence" value="ECO:0007669"/>
    <property type="project" value="TreeGrafter"/>
</dbReference>
<evidence type="ECO:0000259" key="20">
    <source>
        <dbReference type="Pfam" id="PF16212"/>
    </source>
</evidence>
<evidence type="ECO:0000256" key="8">
    <source>
        <dbReference type="ARBA" id="ARBA00022840"/>
    </source>
</evidence>
<evidence type="ECO:0000256" key="3">
    <source>
        <dbReference type="ARBA" id="ARBA00008109"/>
    </source>
</evidence>
<evidence type="ECO:0000256" key="15">
    <source>
        <dbReference type="PIRSR" id="PIRSR606539-2"/>
    </source>
</evidence>
<feature type="binding site" evidence="15">
    <location>
        <position position="515"/>
    </location>
    <ligand>
        <name>ATP</name>
        <dbReference type="ChEBI" id="CHEBI:30616"/>
    </ligand>
</feature>
<feature type="active site" description="4-aspartylphosphate intermediate" evidence="14">
    <location>
        <position position="411"/>
    </location>
</feature>
<feature type="binding site" evidence="15">
    <location>
        <position position="694"/>
    </location>
    <ligand>
        <name>ATP</name>
        <dbReference type="ChEBI" id="CHEBI:30616"/>
    </ligand>
</feature>